<sequence>MRKTKKFLFSIFALGMASFSLISCGDSEKTTTKTITESVGPTETETETPTTSNPILDIIGEFNWEEYAGATFTYKLGEDGEEIEVSATITKEETTIPSCTKDGLNTYIAKVVINGEEFIEKKEEVVPKLNHKYENPEYVWAYDYSTCKASVYCEYCQNEITEEVTSTKDVLNEVSCSRDGLTKYTVEFTNEVFEDQEVEVTTPKTEDHDYTYKYTWSIDNKECMAEAVCSVCNGTITEKKETEESIITTATCLQDGIIIYTANFDNYIFETQSKEVNIGRASHKLDKYYGYPATFFNEGRIEHNKCTVCGKLFDLSGKEITDASIPVLSKEISLAINNDKYALTLVEDNENSIQWKLEASEVKVGDTIKLFLKDGSEYSFFNGDGIDDDYKVTVDATDVTFNVLATPNGVAISLEYETEEKGIFVEVTNDSGVTLYPMSEINYNFGTETNSYVYGYISLLVGDKVLIKDTINDKTYGYNDILESEIWRSHYFTCGDNGEIIINTTDRVGFEFSRNGDEKLTLAFVHDPVTVTSMEVGVKGEVDTAPLTKNTISEDSNEYGYALHMLNHETTVNATDIKEYILANGYIVYQIELPISAPMSIYLKDNSGNTYGYSVFESKYSSSDFTYSNDEGYIHLETSGTYVIMFIPSCGNIAISFAPASASSDAYYMTSKESSFTGLTKDSNNIVTVSNIDFDKNGYIAFTDSSYNMLTVTLDTTTDFIVSSTLLMCTKAGKYTLTLNLDTLVVHVDVVEYVTLSGLVDGAAINLGSYSSKTFKRNASNEAEVVAEGMVITAANQYVSIMDPNGEGVTDITVASDSSSLISLLAAGSYFLVFAETGTYNIYVNEDTHVVRVVKTA</sequence>
<feature type="signal peptide" evidence="2">
    <location>
        <begin position="1"/>
        <end position="25"/>
    </location>
</feature>
<dbReference type="RefSeq" id="WP_119016804.1">
    <property type="nucleotide sequence ID" value="NZ_QXEV01000028.1"/>
</dbReference>
<keyword evidence="4" id="KW-1185">Reference proteome</keyword>
<protein>
    <submittedName>
        <fullName evidence="3">Uncharacterized protein</fullName>
    </submittedName>
</protein>
<evidence type="ECO:0000256" key="2">
    <source>
        <dbReference type="SAM" id="SignalP"/>
    </source>
</evidence>
<proteinExistence type="predicted"/>
<dbReference type="PROSITE" id="PS51257">
    <property type="entry name" value="PROKAR_LIPOPROTEIN"/>
    <property type="match status" value="1"/>
</dbReference>
<evidence type="ECO:0000313" key="4">
    <source>
        <dbReference type="Proteomes" id="UP000266506"/>
    </source>
</evidence>
<dbReference type="EMBL" id="QXEV01000028">
    <property type="protein sequence ID" value="RIA64945.1"/>
    <property type="molecule type" value="Genomic_DNA"/>
</dbReference>
<name>A0A397QYD1_9MOLU</name>
<reference evidence="3 4" key="1">
    <citation type="submission" date="2018-08" db="EMBL/GenBank/DDBJ databases">
        <title>Genomic Encyclopedia of Archaeal and Bacterial Type Strains, Phase II (KMG-II): from individual species to whole genera.</title>
        <authorList>
            <person name="Goeker M."/>
        </authorList>
    </citation>
    <scope>NUCLEOTIDE SEQUENCE [LARGE SCALE GENOMIC DNA]</scope>
    <source>
        <strain evidence="3 4">ATCC 27112</strain>
    </source>
</reference>
<dbReference type="Proteomes" id="UP000266506">
    <property type="component" value="Unassembled WGS sequence"/>
</dbReference>
<accession>A0A397QYD1</accession>
<dbReference type="AlphaFoldDB" id="A0A397QYD1"/>
<comment type="caution">
    <text evidence="3">The sequence shown here is derived from an EMBL/GenBank/DDBJ whole genome shotgun (WGS) entry which is preliminary data.</text>
</comment>
<feature type="chain" id="PRO_5017288002" evidence="2">
    <location>
        <begin position="26"/>
        <end position="857"/>
    </location>
</feature>
<dbReference type="InParanoid" id="A0A397QYD1"/>
<evidence type="ECO:0000313" key="3">
    <source>
        <dbReference type="EMBL" id="RIA64945.1"/>
    </source>
</evidence>
<gene>
    <name evidence="3" type="ORF">EI71_01725</name>
</gene>
<feature type="compositionally biased region" description="Low complexity" evidence="1">
    <location>
        <begin position="32"/>
        <end position="51"/>
    </location>
</feature>
<feature type="region of interest" description="Disordered" evidence="1">
    <location>
        <begin position="32"/>
        <end position="52"/>
    </location>
</feature>
<evidence type="ECO:0000256" key="1">
    <source>
        <dbReference type="SAM" id="MobiDB-lite"/>
    </source>
</evidence>
<organism evidence="3 4">
    <name type="scientific">Anaeroplasma bactoclasticum</name>
    <dbReference type="NCBI Taxonomy" id="2088"/>
    <lineage>
        <taxon>Bacteria</taxon>
        <taxon>Bacillati</taxon>
        <taxon>Mycoplasmatota</taxon>
        <taxon>Mollicutes</taxon>
        <taxon>Anaeroplasmatales</taxon>
        <taxon>Anaeroplasmataceae</taxon>
        <taxon>Anaeroplasma</taxon>
    </lineage>
</organism>
<keyword evidence="2" id="KW-0732">Signal</keyword>